<reference evidence="2" key="2">
    <citation type="submission" date="2020-09" db="EMBL/GenBank/DDBJ databases">
        <authorList>
            <person name="Sun Q."/>
            <person name="Zhou Y."/>
        </authorList>
    </citation>
    <scope>NUCLEOTIDE SEQUENCE</scope>
    <source>
        <strain evidence="2">CGMCC 1.16134</strain>
    </source>
</reference>
<gene>
    <name evidence="2" type="ORF">GCM10010912_43370</name>
</gene>
<name>A0A917CQ41_9BACL</name>
<dbReference type="AlphaFoldDB" id="A0A917CQ41"/>
<sequence length="60" mass="6578">MQIMPIEQPAYIKYTACREPVPDRKHRVTGPGGGTGLINEKPGEEQVDDRPNGEGITSRS</sequence>
<organism evidence="2 3">
    <name type="scientific">Paenibacillus albidus</name>
    <dbReference type="NCBI Taxonomy" id="2041023"/>
    <lineage>
        <taxon>Bacteria</taxon>
        <taxon>Bacillati</taxon>
        <taxon>Bacillota</taxon>
        <taxon>Bacilli</taxon>
        <taxon>Bacillales</taxon>
        <taxon>Paenibacillaceae</taxon>
        <taxon>Paenibacillus</taxon>
    </lineage>
</organism>
<evidence type="ECO:0000313" key="2">
    <source>
        <dbReference type="EMBL" id="GGF93736.1"/>
    </source>
</evidence>
<dbReference type="Proteomes" id="UP000637643">
    <property type="component" value="Unassembled WGS sequence"/>
</dbReference>
<accession>A0A917CQ41</accession>
<comment type="caution">
    <text evidence="2">The sequence shown here is derived from an EMBL/GenBank/DDBJ whole genome shotgun (WGS) entry which is preliminary data.</text>
</comment>
<feature type="region of interest" description="Disordered" evidence="1">
    <location>
        <begin position="22"/>
        <end position="60"/>
    </location>
</feature>
<reference evidence="2" key="1">
    <citation type="journal article" date="2014" name="Int. J. Syst. Evol. Microbiol.">
        <title>Complete genome sequence of Corynebacterium casei LMG S-19264T (=DSM 44701T), isolated from a smear-ripened cheese.</title>
        <authorList>
            <consortium name="US DOE Joint Genome Institute (JGI-PGF)"/>
            <person name="Walter F."/>
            <person name="Albersmeier A."/>
            <person name="Kalinowski J."/>
            <person name="Ruckert C."/>
        </authorList>
    </citation>
    <scope>NUCLEOTIDE SEQUENCE</scope>
    <source>
        <strain evidence="2">CGMCC 1.16134</strain>
    </source>
</reference>
<keyword evidence="3" id="KW-1185">Reference proteome</keyword>
<dbReference type="EMBL" id="BMKR01000021">
    <property type="protein sequence ID" value="GGF93736.1"/>
    <property type="molecule type" value="Genomic_DNA"/>
</dbReference>
<proteinExistence type="predicted"/>
<evidence type="ECO:0000313" key="3">
    <source>
        <dbReference type="Proteomes" id="UP000637643"/>
    </source>
</evidence>
<protein>
    <submittedName>
        <fullName evidence="2">Uncharacterized protein</fullName>
    </submittedName>
</protein>
<evidence type="ECO:0000256" key="1">
    <source>
        <dbReference type="SAM" id="MobiDB-lite"/>
    </source>
</evidence>
<feature type="compositionally biased region" description="Basic and acidic residues" evidence="1">
    <location>
        <begin position="41"/>
        <end position="52"/>
    </location>
</feature>